<organism evidence="18 19">
    <name type="scientific">Serendipita indica (strain DSM 11827)</name>
    <name type="common">Root endophyte fungus</name>
    <name type="synonym">Piriformospora indica</name>
    <dbReference type="NCBI Taxonomy" id="1109443"/>
    <lineage>
        <taxon>Eukaryota</taxon>
        <taxon>Fungi</taxon>
        <taxon>Dikarya</taxon>
        <taxon>Basidiomycota</taxon>
        <taxon>Agaricomycotina</taxon>
        <taxon>Agaricomycetes</taxon>
        <taxon>Sebacinales</taxon>
        <taxon>Serendipitaceae</taxon>
        <taxon>Serendipita</taxon>
    </lineage>
</organism>
<feature type="domain" description="Peptidase M14" evidence="17">
    <location>
        <begin position="115"/>
        <end position="416"/>
    </location>
</feature>
<keyword evidence="11" id="KW-0482">Metalloprotease</keyword>
<dbReference type="FunFam" id="3.40.630.10:FF:000084">
    <property type="entry name" value="Carboxypeptidase B2"/>
    <property type="match status" value="1"/>
</dbReference>
<evidence type="ECO:0000256" key="1">
    <source>
        <dbReference type="ARBA" id="ARBA00001947"/>
    </source>
</evidence>
<dbReference type="PANTHER" id="PTHR11705">
    <property type="entry name" value="PROTEASE FAMILY M14 CARBOXYPEPTIDASE A,B"/>
    <property type="match status" value="1"/>
</dbReference>
<evidence type="ECO:0000256" key="7">
    <source>
        <dbReference type="ARBA" id="ARBA00022723"/>
    </source>
</evidence>
<dbReference type="AlphaFoldDB" id="G4TMA2"/>
<dbReference type="PANTHER" id="PTHR11705:SF147">
    <property type="entry name" value="INACTIVE METALLOCARBOXYPEPTIDASE ECM14"/>
    <property type="match status" value="1"/>
</dbReference>
<evidence type="ECO:0000256" key="11">
    <source>
        <dbReference type="ARBA" id="ARBA00023049"/>
    </source>
</evidence>
<evidence type="ECO:0000256" key="6">
    <source>
        <dbReference type="ARBA" id="ARBA00022670"/>
    </source>
</evidence>
<dbReference type="STRING" id="1109443.G4TMA2"/>
<evidence type="ECO:0000256" key="16">
    <source>
        <dbReference type="PROSITE-ProRule" id="PRU01379"/>
    </source>
</evidence>
<proteinExistence type="inferred from homology"/>
<keyword evidence="9" id="KW-0378">Hydrolase</keyword>
<keyword evidence="6" id="KW-0645">Protease</keyword>
<dbReference type="PROSITE" id="PS52035">
    <property type="entry name" value="PEPTIDASE_M14"/>
    <property type="match status" value="1"/>
</dbReference>
<evidence type="ECO:0000256" key="4">
    <source>
        <dbReference type="ARBA" id="ARBA00022525"/>
    </source>
</evidence>
<dbReference type="GO" id="GO:0008270">
    <property type="term" value="F:zinc ion binding"/>
    <property type="evidence" value="ECO:0007669"/>
    <property type="project" value="InterPro"/>
</dbReference>
<comment type="caution">
    <text evidence="18">The sequence shown here is derived from an EMBL/GenBank/DDBJ whole genome shotgun (WGS) entry which is preliminary data.</text>
</comment>
<dbReference type="CDD" id="cd03860">
    <property type="entry name" value="M14_CP_A-B_like"/>
    <property type="match status" value="1"/>
</dbReference>
<dbReference type="InterPro" id="IPR000834">
    <property type="entry name" value="Peptidase_M14"/>
</dbReference>
<evidence type="ECO:0000256" key="2">
    <source>
        <dbReference type="ARBA" id="ARBA00004613"/>
    </source>
</evidence>
<dbReference type="PRINTS" id="PR00765">
    <property type="entry name" value="CRBOXYPTASEA"/>
</dbReference>
<dbReference type="GO" id="GO:0005615">
    <property type="term" value="C:extracellular space"/>
    <property type="evidence" value="ECO:0007669"/>
    <property type="project" value="TreeGrafter"/>
</dbReference>
<evidence type="ECO:0000313" key="19">
    <source>
        <dbReference type="Proteomes" id="UP000007148"/>
    </source>
</evidence>
<keyword evidence="7" id="KW-0479">Metal-binding</keyword>
<comment type="subcellular location">
    <subcellularLocation>
        <location evidence="2">Secreted</location>
    </subcellularLocation>
</comment>
<evidence type="ECO:0000256" key="3">
    <source>
        <dbReference type="ARBA" id="ARBA00005988"/>
    </source>
</evidence>
<dbReference type="eggNOG" id="KOG2650">
    <property type="taxonomic scope" value="Eukaryota"/>
</dbReference>
<dbReference type="FunCoup" id="G4TMA2">
    <property type="interactions" value="5"/>
</dbReference>
<keyword evidence="12" id="KW-1015">Disulfide bond</keyword>
<dbReference type="SUPFAM" id="SSF53187">
    <property type="entry name" value="Zn-dependent exopeptidases"/>
    <property type="match status" value="1"/>
</dbReference>
<evidence type="ECO:0000256" key="5">
    <source>
        <dbReference type="ARBA" id="ARBA00022645"/>
    </source>
</evidence>
<comment type="similarity">
    <text evidence="3 16">Belongs to the peptidase M14 family.</text>
</comment>
<evidence type="ECO:0000313" key="18">
    <source>
        <dbReference type="EMBL" id="CCA72445.1"/>
    </source>
</evidence>
<evidence type="ECO:0000256" key="12">
    <source>
        <dbReference type="ARBA" id="ARBA00023157"/>
    </source>
</evidence>
<evidence type="ECO:0000256" key="14">
    <source>
        <dbReference type="ARBA" id="ARBA00026187"/>
    </source>
</evidence>
<evidence type="ECO:0000256" key="9">
    <source>
        <dbReference type="ARBA" id="ARBA00022801"/>
    </source>
</evidence>
<comment type="function">
    <text evidence="13">Inactive carboxypeptidase that may play a role in cell wall organization and biogenesis.</text>
</comment>
<evidence type="ECO:0000256" key="10">
    <source>
        <dbReference type="ARBA" id="ARBA00022833"/>
    </source>
</evidence>
<keyword evidence="4" id="KW-0964">Secreted</keyword>
<keyword evidence="8" id="KW-0732">Signal</keyword>
<keyword evidence="19" id="KW-1185">Reference proteome</keyword>
<evidence type="ECO:0000256" key="8">
    <source>
        <dbReference type="ARBA" id="ARBA00022729"/>
    </source>
</evidence>
<evidence type="ECO:0000256" key="13">
    <source>
        <dbReference type="ARBA" id="ARBA00025210"/>
    </source>
</evidence>
<dbReference type="GO" id="GO:0004181">
    <property type="term" value="F:metallocarboxypeptidase activity"/>
    <property type="evidence" value="ECO:0007669"/>
    <property type="project" value="InterPro"/>
</dbReference>
<dbReference type="OrthoDB" id="3626597at2759"/>
<evidence type="ECO:0000259" key="17">
    <source>
        <dbReference type="PROSITE" id="PS52035"/>
    </source>
</evidence>
<dbReference type="Pfam" id="PF00246">
    <property type="entry name" value="Peptidase_M14"/>
    <property type="match status" value="1"/>
</dbReference>
<evidence type="ECO:0000256" key="15">
    <source>
        <dbReference type="ARBA" id="ARBA00026213"/>
    </source>
</evidence>
<keyword evidence="5 18" id="KW-0121">Carboxypeptidase</keyword>
<protein>
    <recommendedName>
        <fullName evidence="14">Inactive metallocarboxypeptidase ECM14</fullName>
    </recommendedName>
    <alternativeName>
        <fullName evidence="15">Inactive metallocarboxypeptidase ecm14</fullName>
    </alternativeName>
</protein>
<reference evidence="18 19" key="1">
    <citation type="journal article" date="2011" name="PLoS Pathog.">
        <title>Endophytic Life Strategies Decoded by Genome and Transcriptome Analyses of the Mutualistic Root Symbiont Piriformospora indica.</title>
        <authorList>
            <person name="Zuccaro A."/>
            <person name="Lahrmann U."/>
            <person name="Guldener U."/>
            <person name="Langen G."/>
            <person name="Pfiffi S."/>
            <person name="Biedenkopf D."/>
            <person name="Wong P."/>
            <person name="Samans B."/>
            <person name="Grimm C."/>
            <person name="Basiewicz M."/>
            <person name="Murat C."/>
            <person name="Martin F."/>
            <person name="Kogel K.H."/>
        </authorList>
    </citation>
    <scope>NUCLEOTIDE SEQUENCE [LARGE SCALE GENOMIC DNA]</scope>
    <source>
        <strain evidence="18 19">DSM 11827</strain>
    </source>
</reference>
<dbReference type="EMBL" id="CAFZ01000165">
    <property type="protein sequence ID" value="CCA72445.1"/>
    <property type="molecule type" value="Genomic_DNA"/>
</dbReference>
<accession>G4TMA2</accession>
<dbReference type="InParanoid" id="G4TMA2"/>
<dbReference type="PROSITE" id="PS00132">
    <property type="entry name" value="CARBOXYPEPT_ZN_1"/>
    <property type="match status" value="1"/>
</dbReference>
<dbReference type="SMART" id="SM00631">
    <property type="entry name" value="Zn_pept"/>
    <property type="match status" value="1"/>
</dbReference>
<keyword evidence="10" id="KW-0862">Zinc</keyword>
<comment type="caution">
    <text evidence="16">Lacks conserved residue(s) required for the propagation of feature annotation.</text>
</comment>
<sequence>MLNSDEQYIWNPSLSPGGEVRRYPFNTSLLNELKRQHADIWRVTATDIDVVFTPSMMQDGSQLLQHDYVVLPIQLPERVEESQTIPEFDENEEVEFARKHKYFDLKLLSHDFHSQYHSTANITHFMRSLTHTFPNHTSLVHIGHSFLGRKLLGIKVAKKEPVPVGAKPRKAFVIMGAQHAREWIATSTSLYLAHALAVNASAQSSKDAHHSLYNLLDKFEFHIIPLPNPDGYEYTRKHDRLWYKNRQLVSAGRGKACKGMDMNRNWGYEWLPAEETDADPCAHWYPGSRPFEAHEVNALASYLTYRTGGPDAVVGFLDLRSYGQTLSAPFSYSCDIYPRDAEDQIEAGLGCSPGFVESARAPGNIVDWAYAAAGIKYAYANHLRDSGTYGYMLPSDFIRPTGEETAALVRYLATFIAKDPKTM</sequence>
<dbReference type="Proteomes" id="UP000007148">
    <property type="component" value="Unassembled WGS sequence"/>
</dbReference>
<dbReference type="Gene3D" id="3.40.630.10">
    <property type="entry name" value="Zn peptidases"/>
    <property type="match status" value="1"/>
</dbReference>
<dbReference type="OMA" id="PPNHKDL"/>
<comment type="cofactor">
    <cofactor evidence="1">
        <name>Zn(2+)</name>
        <dbReference type="ChEBI" id="CHEBI:29105"/>
    </cofactor>
</comment>
<dbReference type="HOGENOM" id="CLU_019326_1_2_1"/>
<dbReference type="GO" id="GO:0006508">
    <property type="term" value="P:proteolysis"/>
    <property type="evidence" value="ECO:0007669"/>
    <property type="project" value="UniProtKB-KW"/>
</dbReference>
<name>G4TMA2_SERID</name>
<gene>
    <name evidence="18" type="ORF">PIIN_06381</name>
</gene>
<dbReference type="InterPro" id="IPR057246">
    <property type="entry name" value="CARBOXYPEPT_ZN_1"/>
</dbReference>